<reference evidence="3" key="1">
    <citation type="submission" date="2021-09" db="EMBL/GenBank/DDBJ databases">
        <title>Fulvivirga sp. isolated from coastal sediment.</title>
        <authorList>
            <person name="Yu H."/>
        </authorList>
    </citation>
    <scope>NUCLEOTIDE SEQUENCE</scope>
    <source>
        <strain evidence="3">1062</strain>
    </source>
</reference>
<comment type="caution">
    <text evidence="3">The sequence shown here is derived from an EMBL/GenBank/DDBJ whole genome shotgun (WGS) entry which is preliminary data.</text>
</comment>
<dbReference type="PROSITE" id="PS51257">
    <property type="entry name" value="PROKAR_LIPOPROTEIN"/>
    <property type="match status" value="1"/>
</dbReference>
<dbReference type="RefSeq" id="WP_225699170.1">
    <property type="nucleotide sequence ID" value="NZ_JAIXNE010000005.1"/>
</dbReference>
<dbReference type="InterPro" id="IPR019734">
    <property type="entry name" value="TPR_rpt"/>
</dbReference>
<dbReference type="GO" id="GO:0032259">
    <property type="term" value="P:methylation"/>
    <property type="evidence" value="ECO:0007669"/>
    <property type="project" value="UniProtKB-KW"/>
</dbReference>
<dbReference type="Proteomes" id="UP001139409">
    <property type="component" value="Unassembled WGS sequence"/>
</dbReference>
<evidence type="ECO:0000256" key="1">
    <source>
        <dbReference type="PROSITE-ProRule" id="PRU00339"/>
    </source>
</evidence>
<keyword evidence="3" id="KW-0489">Methyltransferase</keyword>
<protein>
    <submittedName>
        <fullName evidence="3">Methyltransferase</fullName>
    </submittedName>
</protein>
<dbReference type="GO" id="GO:0008168">
    <property type="term" value="F:methyltransferase activity"/>
    <property type="evidence" value="ECO:0007669"/>
    <property type="project" value="UniProtKB-KW"/>
</dbReference>
<feature type="compositionally biased region" description="Basic and acidic residues" evidence="2">
    <location>
        <begin position="425"/>
        <end position="440"/>
    </location>
</feature>
<name>A0A9X1L2L1_9BACT</name>
<dbReference type="Gene3D" id="1.25.40.10">
    <property type="entry name" value="Tetratricopeptide repeat domain"/>
    <property type="match status" value="4"/>
</dbReference>
<dbReference type="EMBL" id="JAIXNE010000005">
    <property type="protein sequence ID" value="MCA6078316.1"/>
    <property type="molecule type" value="Genomic_DNA"/>
</dbReference>
<accession>A0A9X1L2L1</accession>
<organism evidence="3 4">
    <name type="scientific">Fulvivirga sedimenti</name>
    <dbReference type="NCBI Taxonomy" id="2879465"/>
    <lineage>
        <taxon>Bacteria</taxon>
        <taxon>Pseudomonadati</taxon>
        <taxon>Bacteroidota</taxon>
        <taxon>Cytophagia</taxon>
        <taxon>Cytophagales</taxon>
        <taxon>Fulvivirgaceae</taxon>
        <taxon>Fulvivirga</taxon>
    </lineage>
</organism>
<dbReference type="SUPFAM" id="SSF48452">
    <property type="entry name" value="TPR-like"/>
    <property type="match status" value="1"/>
</dbReference>
<evidence type="ECO:0000256" key="2">
    <source>
        <dbReference type="SAM" id="MobiDB-lite"/>
    </source>
</evidence>
<feature type="repeat" description="TPR" evidence="1">
    <location>
        <begin position="221"/>
        <end position="254"/>
    </location>
</feature>
<keyword evidence="3" id="KW-0808">Transferase</keyword>
<gene>
    <name evidence="3" type="ORF">LDX50_25815</name>
</gene>
<dbReference type="PROSITE" id="PS50005">
    <property type="entry name" value="TPR"/>
    <property type="match status" value="2"/>
</dbReference>
<feature type="region of interest" description="Disordered" evidence="2">
    <location>
        <begin position="417"/>
        <end position="440"/>
    </location>
</feature>
<dbReference type="AlphaFoldDB" id="A0A9X1L2L1"/>
<sequence length="871" mass="101232">MIRSFGIIICSGALFFALFLLSGCSAERKNVISKGYHNTTARFNAVFYAKNRIAEIESIIEDNHDNNYDQILRIYPPYDSVMALSYKEQSDDAIKKASIAIERHKNSKFVDDAYLLVGIARMYDTDYVNAVETFKYVFKNGEDRERVLALAYLMRSYTDDGEYRNGLEVSGYLDKEKLNKEEAKVVYINRAYMYQMIDDENNMVQNLVKAAPLLKRKDGKGRLYFIIGQVYESLGFESEAYGYYRQCIGSNPEYELDFHARIRMAQVAELKGASDVKSTRKLFEKLLTDKKNKQFIDKIYYEMGEFEAKQGNLDQAIDNYKLALGASTQANRQKSLSYLRLGQIYFDSLKRYSLAKSYYDSTIQILPKDFEDYEKIARRQAVLADFVEQIDAIQLQDSLLVLAGQDSLSTRRMIRSQLQQQDSIQQEKEERAEKERERTARRNNNILLGNNTGFSSTNWYFDSPAAVAQGQSEFRRIWGDRPLEDHWRRSNKQVFKNYDEQAAIQADDDVPVEMQDPEEVAAAIEARLEDRTNALMETIPYSKQEQLESLGIIENALFRLGNIYYFDLEEENNATLNFVSLIERFPESEHVPEVLYQLILIHEKSDPQKASVYKEKLLNEFPNTTYAHLIRNPNYDLENSQAVAAVKRVYAQAYQLYNQGEYAFALDKLDSALQVSPETSFTPQMDLLRILVLAKNESKETYEGRLESFIQEYPDFPITPYAQELLEKSQNFNTAASRKEVVFSENRNQEHYFVMVYDNVNGGEQLAVTETIQLYNTLNWDEQQLKLSTLQMEGNRRVSILRSFENGREAYRYFKEFEKKGVIPPATLTTKSYTFVITKDNFDILYQSRDLASYMQFFDKNYRNGIYEQGQ</sequence>
<feature type="repeat" description="TPR" evidence="1">
    <location>
        <begin position="297"/>
        <end position="330"/>
    </location>
</feature>
<proteinExistence type="predicted"/>
<dbReference type="SMART" id="SM00028">
    <property type="entry name" value="TPR"/>
    <property type="match status" value="4"/>
</dbReference>
<dbReference type="Pfam" id="PF13181">
    <property type="entry name" value="TPR_8"/>
    <property type="match status" value="1"/>
</dbReference>
<evidence type="ECO:0000313" key="4">
    <source>
        <dbReference type="Proteomes" id="UP001139409"/>
    </source>
</evidence>
<keyword evidence="4" id="KW-1185">Reference proteome</keyword>
<dbReference type="InterPro" id="IPR011990">
    <property type="entry name" value="TPR-like_helical_dom_sf"/>
</dbReference>
<evidence type="ECO:0000313" key="3">
    <source>
        <dbReference type="EMBL" id="MCA6078316.1"/>
    </source>
</evidence>
<keyword evidence="1" id="KW-0802">TPR repeat</keyword>